<keyword evidence="6 7" id="KW-0472">Membrane</keyword>
<dbReference type="InterPro" id="IPR036837">
    <property type="entry name" value="Cation_efflux_CTD_sf"/>
</dbReference>
<keyword evidence="12" id="KW-1185">Reference proteome</keyword>
<keyword evidence="3" id="KW-0813">Transport</keyword>
<dbReference type="AlphaFoldDB" id="A0A3P3EPY7"/>
<evidence type="ECO:0000256" key="5">
    <source>
        <dbReference type="ARBA" id="ARBA00022989"/>
    </source>
</evidence>
<evidence type="ECO:0000259" key="8">
    <source>
        <dbReference type="Pfam" id="PF01545"/>
    </source>
</evidence>
<proteinExistence type="inferred from homology"/>
<keyword evidence="4 7" id="KW-0812">Transmembrane</keyword>
<dbReference type="Pfam" id="PF01545">
    <property type="entry name" value="Cation_efflux"/>
    <property type="match status" value="1"/>
</dbReference>
<dbReference type="SUPFAM" id="SSF161111">
    <property type="entry name" value="Cation efflux protein transmembrane domain-like"/>
    <property type="match status" value="1"/>
</dbReference>
<feature type="domain" description="Cation efflux protein transmembrane" evidence="8">
    <location>
        <begin position="38"/>
        <end position="231"/>
    </location>
</feature>
<feature type="domain" description="Cation efflux protein cytoplasmic" evidence="9">
    <location>
        <begin position="261"/>
        <end position="317"/>
    </location>
</feature>
<dbReference type="PANTHER" id="PTHR43840:SF15">
    <property type="entry name" value="MITOCHONDRIAL METAL TRANSPORTER 1-RELATED"/>
    <property type="match status" value="1"/>
</dbReference>
<organism evidence="10 13">
    <name type="scientific">Variovorax beijingensis</name>
    <dbReference type="NCBI Taxonomy" id="2496117"/>
    <lineage>
        <taxon>Bacteria</taxon>
        <taxon>Pseudomonadati</taxon>
        <taxon>Pseudomonadota</taxon>
        <taxon>Betaproteobacteria</taxon>
        <taxon>Burkholderiales</taxon>
        <taxon>Comamonadaceae</taxon>
        <taxon>Variovorax</taxon>
    </lineage>
</organism>
<dbReference type="Gene3D" id="3.30.70.1350">
    <property type="entry name" value="Cation efflux protein, cytoplasmic domain"/>
    <property type="match status" value="1"/>
</dbReference>
<comment type="caution">
    <text evidence="10">The sequence shown here is derived from an EMBL/GenBank/DDBJ whole genome shotgun (WGS) entry which is preliminary data.</text>
</comment>
<dbReference type="Proteomes" id="UP000271137">
    <property type="component" value="Unassembled WGS sequence"/>
</dbReference>
<dbReference type="InterPro" id="IPR058533">
    <property type="entry name" value="Cation_efflux_TM"/>
</dbReference>
<comment type="similarity">
    <text evidence="2">Belongs to the cation diffusion facilitator (CDF) transporter (TC 2.A.4) family.</text>
</comment>
<evidence type="ECO:0000313" key="13">
    <source>
        <dbReference type="Proteomes" id="UP000271590"/>
    </source>
</evidence>
<dbReference type="NCBIfam" id="TIGR01297">
    <property type="entry name" value="CDF"/>
    <property type="match status" value="1"/>
</dbReference>
<sequence length="332" mass="36286">MEAALDNSIADADLCRILADFYRLRLPRMTFTPKTLLRVSVAVALITILLKGLAGYVTNSMGLISDAMESFVNLASAMFALGMVTIASRPADEDHPYGHHKAEYFSSGFEGILIVGAAAAILWVSVQRLLAPQPLEQLGWGLGLSVISSGFNAALAFALFRAARTHRSIALEADARHLMTDVWTSAGVVVGIAAVHFSGWLWLDPVLAIGVALNIVREGVRLVWRSSQGLMDEALDPETIATLRATLDQFAARMPEGTRMRFDDMVTRRAGQRRFADLHMHVPGEWTLQHAAAMRDELEQTLMDAVPGLRVTIQLLPLGMEARGPRIEEETA</sequence>
<reference evidence="10 13" key="1">
    <citation type="submission" date="2018-11" db="EMBL/GenBank/DDBJ databases">
        <title>The genome of Variovorax sp T529.</title>
        <authorList>
            <person name="Gao J."/>
        </authorList>
    </citation>
    <scope>NUCLEOTIDE SEQUENCE [LARGE SCALE GENOMIC DNA]</scope>
    <source>
        <strain evidence="10 13">T529</strain>
    </source>
</reference>
<keyword evidence="5 7" id="KW-1133">Transmembrane helix</keyword>
<feature type="transmembrane region" description="Helical" evidence="7">
    <location>
        <begin position="70"/>
        <end position="87"/>
    </location>
</feature>
<feature type="transmembrane region" description="Helical" evidence="7">
    <location>
        <begin position="181"/>
        <end position="203"/>
    </location>
</feature>
<evidence type="ECO:0000256" key="4">
    <source>
        <dbReference type="ARBA" id="ARBA00022692"/>
    </source>
</evidence>
<evidence type="ECO:0000313" key="11">
    <source>
        <dbReference type="EMBL" id="RSZ38699.1"/>
    </source>
</evidence>
<protein>
    <submittedName>
        <fullName evidence="10">Cation transporter</fullName>
    </submittedName>
</protein>
<dbReference type="EMBL" id="RXFQ01000005">
    <property type="protein sequence ID" value="RSZ38699.1"/>
    <property type="molecule type" value="Genomic_DNA"/>
</dbReference>
<evidence type="ECO:0000256" key="2">
    <source>
        <dbReference type="ARBA" id="ARBA00008114"/>
    </source>
</evidence>
<evidence type="ECO:0000256" key="1">
    <source>
        <dbReference type="ARBA" id="ARBA00004141"/>
    </source>
</evidence>
<feature type="transmembrane region" description="Helical" evidence="7">
    <location>
        <begin position="108"/>
        <end position="126"/>
    </location>
</feature>
<dbReference type="SUPFAM" id="SSF160240">
    <property type="entry name" value="Cation efflux protein cytoplasmic domain-like"/>
    <property type="match status" value="1"/>
</dbReference>
<dbReference type="Gene3D" id="1.20.1510.10">
    <property type="entry name" value="Cation efflux protein transmembrane domain"/>
    <property type="match status" value="1"/>
</dbReference>
<dbReference type="InterPro" id="IPR002524">
    <property type="entry name" value="Cation_efflux"/>
</dbReference>
<dbReference type="GO" id="GO:0015093">
    <property type="term" value="F:ferrous iron transmembrane transporter activity"/>
    <property type="evidence" value="ECO:0007669"/>
    <property type="project" value="TreeGrafter"/>
</dbReference>
<name>A0A3P3EPY7_9BURK</name>
<dbReference type="GO" id="GO:0015341">
    <property type="term" value="F:zinc efflux antiporter activity"/>
    <property type="evidence" value="ECO:0007669"/>
    <property type="project" value="TreeGrafter"/>
</dbReference>
<evidence type="ECO:0000313" key="12">
    <source>
        <dbReference type="Proteomes" id="UP000271137"/>
    </source>
</evidence>
<dbReference type="EMBL" id="RQXU01000006">
    <property type="protein sequence ID" value="RRH88463.1"/>
    <property type="molecule type" value="Genomic_DNA"/>
</dbReference>
<gene>
    <name evidence="10" type="ORF">EH244_12555</name>
    <name evidence="11" type="ORF">EJO66_09945</name>
</gene>
<dbReference type="GO" id="GO:0006882">
    <property type="term" value="P:intracellular zinc ion homeostasis"/>
    <property type="evidence" value="ECO:0007669"/>
    <property type="project" value="TreeGrafter"/>
</dbReference>
<evidence type="ECO:0000259" key="9">
    <source>
        <dbReference type="Pfam" id="PF16916"/>
    </source>
</evidence>
<dbReference type="InterPro" id="IPR050291">
    <property type="entry name" value="CDF_Transporter"/>
</dbReference>
<evidence type="ECO:0000313" key="10">
    <source>
        <dbReference type="EMBL" id="RRH88463.1"/>
    </source>
</evidence>
<reference evidence="11 12" key="2">
    <citation type="submission" date="2018-12" db="EMBL/GenBank/DDBJ databases">
        <title>The genome sequences of strain 502.</title>
        <authorList>
            <person name="Gao J."/>
            <person name="Sun J."/>
        </authorList>
    </citation>
    <scope>NUCLEOTIDE SEQUENCE [LARGE SCALE GENOMIC DNA]</scope>
    <source>
        <strain evidence="11 12">502</strain>
    </source>
</reference>
<dbReference type="InterPro" id="IPR027470">
    <property type="entry name" value="Cation_efflux_CTD"/>
</dbReference>
<evidence type="ECO:0000256" key="3">
    <source>
        <dbReference type="ARBA" id="ARBA00022448"/>
    </source>
</evidence>
<feature type="transmembrane region" description="Helical" evidence="7">
    <location>
        <begin position="138"/>
        <end position="160"/>
    </location>
</feature>
<dbReference type="Proteomes" id="UP000271590">
    <property type="component" value="Unassembled WGS sequence"/>
</dbReference>
<evidence type="ECO:0000256" key="7">
    <source>
        <dbReference type="SAM" id="Phobius"/>
    </source>
</evidence>
<dbReference type="GO" id="GO:0005886">
    <property type="term" value="C:plasma membrane"/>
    <property type="evidence" value="ECO:0007669"/>
    <property type="project" value="TreeGrafter"/>
</dbReference>
<dbReference type="Pfam" id="PF16916">
    <property type="entry name" value="ZT_dimer"/>
    <property type="match status" value="1"/>
</dbReference>
<comment type="subcellular location">
    <subcellularLocation>
        <location evidence="1">Membrane</location>
        <topology evidence="1">Multi-pass membrane protein</topology>
    </subcellularLocation>
</comment>
<dbReference type="PANTHER" id="PTHR43840">
    <property type="entry name" value="MITOCHONDRIAL METAL TRANSPORTER 1-RELATED"/>
    <property type="match status" value="1"/>
</dbReference>
<accession>A0A3P3EPY7</accession>
<feature type="transmembrane region" description="Helical" evidence="7">
    <location>
        <begin position="35"/>
        <end position="58"/>
    </location>
</feature>
<dbReference type="InterPro" id="IPR027469">
    <property type="entry name" value="Cation_efflux_TMD_sf"/>
</dbReference>
<dbReference type="GO" id="GO:0015086">
    <property type="term" value="F:cadmium ion transmembrane transporter activity"/>
    <property type="evidence" value="ECO:0007669"/>
    <property type="project" value="TreeGrafter"/>
</dbReference>
<evidence type="ECO:0000256" key="6">
    <source>
        <dbReference type="ARBA" id="ARBA00023136"/>
    </source>
</evidence>